<evidence type="ECO:0000256" key="2">
    <source>
        <dbReference type="ARBA" id="ARBA00022801"/>
    </source>
</evidence>
<protein>
    <recommendedName>
        <fullName evidence="10">Glycoside hydrolase family 43 protein</fullName>
    </recommendedName>
</protein>
<gene>
    <name evidence="8" type="ORF">HYFRA_00012157</name>
</gene>
<evidence type="ECO:0000256" key="1">
    <source>
        <dbReference type="ARBA" id="ARBA00009865"/>
    </source>
</evidence>
<accession>A0A9N9L6H6</accession>
<evidence type="ECO:0008006" key="10">
    <source>
        <dbReference type="Google" id="ProtNLM"/>
    </source>
</evidence>
<comment type="caution">
    <text evidence="8">The sequence shown here is derived from an EMBL/GenBank/DDBJ whole genome shotgun (WGS) entry which is preliminary data.</text>
</comment>
<evidence type="ECO:0000256" key="5">
    <source>
        <dbReference type="PIRSR" id="PIRSR606710-2"/>
    </source>
</evidence>
<dbReference type="SUPFAM" id="SSF75005">
    <property type="entry name" value="Arabinanase/levansucrase/invertase"/>
    <property type="match status" value="1"/>
</dbReference>
<dbReference type="EMBL" id="CAJVRL010000087">
    <property type="protein sequence ID" value="CAG8958998.1"/>
    <property type="molecule type" value="Genomic_DNA"/>
</dbReference>
<dbReference type="Gene3D" id="2.115.10.20">
    <property type="entry name" value="Glycosyl hydrolase domain, family 43"/>
    <property type="match status" value="1"/>
</dbReference>
<feature type="signal peptide" evidence="7">
    <location>
        <begin position="1"/>
        <end position="18"/>
    </location>
</feature>
<name>A0A9N9L6H6_9HELO</name>
<proteinExistence type="inferred from homology"/>
<keyword evidence="3 6" id="KW-0326">Glycosidase</keyword>
<feature type="site" description="Important for catalytic activity, responsible for pKa modulation of the active site Glu and correct orientation of both the proton donor and substrate" evidence="5">
    <location>
        <position position="152"/>
    </location>
</feature>
<dbReference type="Pfam" id="PF04616">
    <property type="entry name" value="Glyco_hydro_43"/>
    <property type="match status" value="1"/>
</dbReference>
<feature type="active site" description="Proton donor" evidence="4">
    <location>
        <position position="226"/>
    </location>
</feature>
<dbReference type="CDD" id="cd08999">
    <property type="entry name" value="GH43_ABN-like"/>
    <property type="match status" value="1"/>
</dbReference>
<sequence>MTLNILSTTLLLAGSITASVLPRAGKELKPLMTVDFPDPAVIGIGNGAWLSFATNGNGKRVQVAKTTSGLGGPWNLLDNDLLPTIGSWSTGHNTWAPDVRRVGSKYVLYYASEAKDGGKHCVAAAVSDTVLGPYKPDDSPIACHKEKGGAIDISGFTDSDGKNYVVYKIDGNSIGPGGSCGNSNYGSPGSVPTPLMLQEMGSDGTTKVGEPVQILDKGPYDGPLIEAPQIIKKDGLYVVLFSSNCYSTTLYDISYATSASLKGPYEKAVKPLAVTGDPFDLTAPGGAQATDDGRSLVFHADCQVEGGKKRCLYTKDIKIEGGIVSFV</sequence>
<feature type="chain" id="PRO_5040210162" description="Glycoside hydrolase family 43 protein" evidence="7">
    <location>
        <begin position="19"/>
        <end position="327"/>
    </location>
</feature>
<keyword evidence="2 6" id="KW-0378">Hydrolase</keyword>
<reference evidence="8" key="1">
    <citation type="submission" date="2021-07" db="EMBL/GenBank/DDBJ databases">
        <authorList>
            <person name="Durling M."/>
        </authorList>
    </citation>
    <scope>NUCLEOTIDE SEQUENCE</scope>
</reference>
<evidence type="ECO:0000256" key="7">
    <source>
        <dbReference type="SAM" id="SignalP"/>
    </source>
</evidence>
<dbReference type="InterPro" id="IPR051795">
    <property type="entry name" value="Glycosyl_Hydrlase_43"/>
</dbReference>
<dbReference type="PANTHER" id="PTHR42812:SF5">
    <property type="entry name" value="ENDO-ARABINASE"/>
    <property type="match status" value="1"/>
</dbReference>
<organism evidence="8 9">
    <name type="scientific">Hymenoscyphus fraxineus</name>
    <dbReference type="NCBI Taxonomy" id="746836"/>
    <lineage>
        <taxon>Eukaryota</taxon>
        <taxon>Fungi</taxon>
        <taxon>Dikarya</taxon>
        <taxon>Ascomycota</taxon>
        <taxon>Pezizomycotina</taxon>
        <taxon>Leotiomycetes</taxon>
        <taxon>Helotiales</taxon>
        <taxon>Helotiaceae</taxon>
        <taxon>Hymenoscyphus</taxon>
    </lineage>
</organism>
<dbReference type="GO" id="GO:0005975">
    <property type="term" value="P:carbohydrate metabolic process"/>
    <property type="evidence" value="ECO:0007669"/>
    <property type="project" value="InterPro"/>
</dbReference>
<keyword evidence="9" id="KW-1185">Reference proteome</keyword>
<dbReference type="InterPro" id="IPR023296">
    <property type="entry name" value="Glyco_hydro_beta-prop_sf"/>
</dbReference>
<evidence type="ECO:0000313" key="9">
    <source>
        <dbReference type="Proteomes" id="UP000696280"/>
    </source>
</evidence>
<feature type="active site" description="Proton acceptor" evidence="4">
    <location>
        <position position="38"/>
    </location>
</feature>
<evidence type="ECO:0000256" key="6">
    <source>
        <dbReference type="RuleBase" id="RU361187"/>
    </source>
</evidence>
<dbReference type="OrthoDB" id="3879658at2759"/>
<dbReference type="InterPro" id="IPR006710">
    <property type="entry name" value="Glyco_hydro_43"/>
</dbReference>
<evidence type="ECO:0000313" key="8">
    <source>
        <dbReference type="EMBL" id="CAG8958998.1"/>
    </source>
</evidence>
<dbReference type="AlphaFoldDB" id="A0A9N9L6H6"/>
<evidence type="ECO:0000256" key="3">
    <source>
        <dbReference type="ARBA" id="ARBA00023295"/>
    </source>
</evidence>
<keyword evidence="7" id="KW-0732">Signal</keyword>
<comment type="similarity">
    <text evidence="1 6">Belongs to the glycosyl hydrolase 43 family.</text>
</comment>
<dbReference type="GO" id="GO:0004553">
    <property type="term" value="F:hydrolase activity, hydrolyzing O-glycosyl compounds"/>
    <property type="evidence" value="ECO:0007669"/>
    <property type="project" value="InterPro"/>
</dbReference>
<dbReference type="Proteomes" id="UP000696280">
    <property type="component" value="Unassembled WGS sequence"/>
</dbReference>
<dbReference type="PANTHER" id="PTHR42812">
    <property type="entry name" value="BETA-XYLOSIDASE"/>
    <property type="match status" value="1"/>
</dbReference>
<evidence type="ECO:0000256" key="4">
    <source>
        <dbReference type="PIRSR" id="PIRSR606710-1"/>
    </source>
</evidence>